<dbReference type="EMBL" id="JARBHB010000010">
    <property type="protein sequence ID" value="KAJ8873414.1"/>
    <property type="molecule type" value="Genomic_DNA"/>
</dbReference>
<accession>A0ABQ9GN22</accession>
<keyword evidence="2" id="KW-1185">Reference proteome</keyword>
<sequence length="263" mass="29708">MSIVGSRLEQTLGQHLSRQLHASLLQTVTGEVLENFTRDFSVLSTEYSPTPFSYLPGSRIANLRPTLEAGPFIIFKCRTLAFQWRACVCVCEGAPQIPDTCWRFSRSLPQTPRKGRGLEIQRGDCWNELHFPTLKDFMSPYNLVAPNKRCLIQQNIFLSVSLINENFKKHISERAMIVEKLIMNTEVINTSILDGAAVAERRTTLNRLPDFRMSESCRSMPLLGGFSRGSLVFSAHSFRRCSIPQLPTSALKTSLLRATQIIE</sequence>
<comment type="caution">
    <text evidence="1">The sequence shown here is derived from an EMBL/GenBank/DDBJ whole genome shotgun (WGS) entry which is preliminary data.</text>
</comment>
<organism evidence="1 2">
    <name type="scientific">Dryococelus australis</name>
    <dbReference type="NCBI Taxonomy" id="614101"/>
    <lineage>
        <taxon>Eukaryota</taxon>
        <taxon>Metazoa</taxon>
        <taxon>Ecdysozoa</taxon>
        <taxon>Arthropoda</taxon>
        <taxon>Hexapoda</taxon>
        <taxon>Insecta</taxon>
        <taxon>Pterygota</taxon>
        <taxon>Neoptera</taxon>
        <taxon>Polyneoptera</taxon>
        <taxon>Phasmatodea</taxon>
        <taxon>Verophasmatodea</taxon>
        <taxon>Anareolatae</taxon>
        <taxon>Phasmatidae</taxon>
        <taxon>Eurycanthinae</taxon>
        <taxon>Dryococelus</taxon>
    </lineage>
</organism>
<name>A0ABQ9GN22_9NEOP</name>
<protein>
    <submittedName>
        <fullName evidence="1">Uncharacterized protein</fullName>
    </submittedName>
</protein>
<proteinExistence type="predicted"/>
<evidence type="ECO:0000313" key="1">
    <source>
        <dbReference type="EMBL" id="KAJ8873414.1"/>
    </source>
</evidence>
<dbReference type="Proteomes" id="UP001159363">
    <property type="component" value="Chromosome 9"/>
</dbReference>
<reference evidence="1 2" key="1">
    <citation type="submission" date="2023-02" db="EMBL/GenBank/DDBJ databases">
        <title>LHISI_Scaffold_Assembly.</title>
        <authorList>
            <person name="Stuart O.P."/>
            <person name="Cleave R."/>
            <person name="Magrath M.J.L."/>
            <person name="Mikheyev A.S."/>
        </authorList>
    </citation>
    <scope>NUCLEOTIDE SEQUENCE [LARGE SCALE GENOMIC DNA]</scope>
    <source>
        <strain evidence="1">Daus_M_001</strain>
        <tissue evidence="1">Leg muscle</tissue>
    </source>
</reference>
<gene>
    <name evidence="1" type="ORF">PR048_024230</name>
</gene>
<evidence type="ECO:0000313" key="2">
    <source>
        <dbReference type="Proteomes" id="UP001159363"/>
    </source>
</evidence>